<sequence>MKLLRHGPKGQEKPALLHSDGTVRDLSPLLADIGPAQLSPAGLAALASVDPATLAVVPQGRLAVPWAGLGKFIAIGLNYADHAAEAGMAAPAEPVVFTKAASCAVGCEHPVVLPQGSVKSDWEVELGVVIGSRARCVSEADALRHVAGYCTINDLSEREYQLERGGSWDKGKGCDTFGPIGPWLVTADEVGDPQNLAMWLDVNGVRKQTGNTRTMIFTVAQIVSYLSRFMTLEPGDVITTGTPPGVGMGRKPAPEFLRAGDVITLGIEKLGDQRQTVFAWDPALIDA</sequence>
<evidence type="ECO:0000313" key="7">
    <source>
        <dbReference type="Proteomes" id="UP000247811"/>
    </source>
</evidence>
<keyword evidence="4" id="KW-0378">Hydrolase</keyword>
<dbReference type="GO" id="GO:0016853">
    <property type="term" value="F:isomerase activity"/>
    <property type="evidence" value="ECO:0007669"/>
    <property type="project" value="UniProtKB-ARBA"/>
</dbReference>
<evidence type="ECO:0000256" key="4">
    <source>
        <dbReference type="ARBA" id="ARBA00022801"/>
    </source>
</evidence>
<name>A0A318H1Z9_9BURK</name>
<dbReference type="RefSeq" id="WP_110400901.1">
    <property type="nucleotide sequence ID" value="NZ_QJJS01000009.1"/>
</dbReference>
<dbReference type="GO" id="GO:0016787">
    <property type="term" value="F:hydrolase activity"/>
    <property type="evidence" value="ECO:0007669"/>
    <property type="project" value="UniProtKB-KW"/>
</dbReference>
<reference evidence="6 7" key="1">
    <citation type="submission" date="2018-05" db="EMBL/GenBank/DDBJ databases">
        <title>Genomic Encyclopedia of Type Strains, Phase IV (KMG-IV): sequencing the most valuable type-strain genomes for metagenomic binning, comparative biology and taxonomic classification.</title>
        <authorList>
            <person name="Goeker M."/>
        </authorList>
    </citation>
    <scope>NUCLEOTIDE SEQUENCE [LARGE SCALE GENOMIC DNA]</scope>
    <source>
        <strain evidence="6 7">DSM 566</strain>
    </source>
</reference>
<dbReference type="Gene3D" id="3.90.850.10">
    <property type="entry name" value="Fumarylacetoacetase-like, C-terminal domain"/>
    <property type="match status" value="1"/>
</dbReference>
<evidence type="ECO:0000256" key="1">
    <source>
        <dbReference type="ARBA" id="ARBA00001946"/>
    </source>
</evidence>
<dbReference type="PANTHER" id="PTHR42796:SF4">
    <property type="entry name" value="FUMARYLACETOACETATE HYDROLASE DOMAIN-CONTAINING PROTEIN 2A"/>
    <property type="match status" value="1"/>
</dbReference>
<proteinExistence type="inferred from homology"/>
<dbReference type="InterPro" id="IPR011234">
    <property type="entry name" value="Fumarylacetoacetase-like_C"/>
</dbReference>
<dbReference type="EMBL" id="QJJS01000009">
    <property type="protein sequence ID" value="PXW95460.1"/>
    <property type="molecule type" value="Genomic_DNA"/>
</dbReference>
<evidence type="ECO:0000259" key="5">
    <source>
        <dbReference type="Pfam" id="PF01557"/>
    </source>
</evidence>
<dbReference type="Pfam" id="PF01557">
    <property type="entry name" value="FAA_hydrolase"/>
    <property type="match status" value="1"/>
</dbReference>
<accession>A0A318H1Z9</accession>
<feature type="domain" description="Fumarylacetoacetase-like C-terminal" evidence="5">
    <location>
        <begin position="71"/>
        <end position="277"/>
    </location>
</feature>
<dbReference type="InterPro" id="IPR051121">
    <property type="entry name" value="FAH"/>
</dbReference>
<dbReference type="PANTHER" id="PTHR42796">
    <property type="entry name" value="FUMARYLACETOACETATE HYDROLASE DOMAIN-CONTAINING PROTEIN 2A-RELATED"/>
    <property type="match status" value="1"/>
</dbReference>
<evidence type="ECO:0000256" key="3">
    <source>
        <dbReference type="ARBA" id="ARBA00022723"/>
    </source>
</evidence>
<dbReference type="OrthoDB" id="9805307at2"/>
<gene>
    <name evidence="6" type="ORF">C7444_10928</name>
</gene>
<evidence type="ECO:0000256" key="2">
    <source>
        <dbReference type="ARBA" id="ARBA00010211"/>
    </source>
</evidence>
<dbReference type="GO" id="GO:0046872">
    <property type="term" value="F:metal ion binding"/>
    <property type="evidence" value="ECO:0007669"/>
    <property type="project" value="UniProtKB-KW"/>
</dbReference>
<dbReference type="InterPro" id="IPR036663">
    <property type="entry name" value="Fumarylacetoacetase_C_sf"/>
</dbReference>
<keyword evidence="3" id="KW-0479">Metal-binding</keyword>
<keyword evidence="7" id="KW-1185">Reference proteome</keyword>
<dbReference type="SUPFAM" id="SSF56529">
    <property type="entry name" value="FAH"/>
    <property type="match status" value="1"/>
</dbReference>
<comment type="caution">
    <text evidence="6">The sequence shown here is derived from an EMBL/GenBank/DDBJ whole genome shotgun (WGS) entry which is preliminary data.</text>
</comment>
<organism evidence="6 7">
    <name type="scientific">Sphaerotilus hippei</name>
    <dbReference type="NCBI Taxonomy" id="744406"/>
    <lineage>
        <taxon>Bacteria</taxon>
        <taxon>Pseudomonadati</taxon>
        <taxon>Pseudomonadota</taxon>
        <taxon>Betaproteobacteria</taxon>
        <taxon>Burkholderiales</taxon>
        <taxon>Sphaerotilaceae</taxon>
        <taxon>Sphaerotilus</taxon>
    </lineage>
</organism>
<dbReference type="AlphaFoldDB" id="A0A318H1Z9"/>
<evidence type="ECO:0000313" key="6">
    <source>
        <dbReference type="EMBL" id="PXW95460.1"/>
    </source>
</evidence>
<comment type="cofactor">
    <cofactor evidence="1">
        <name>Mg(2+)</name>
        <dbReference type="ChEBI" id="CHEBI:18420"/>
    </cofactor>
</comment>
<comment type="similarity">
    <text evidence="2">Belongs to the FAH family.</text>
</comment>
<dbReference type="Proteomes" id="UP000247811">
    <property type="component" value="Unassembled WGS sequence"/>
</dbReference>
<dbReference type="FunFam" id="3.90.850.10:FF:000002">
    <property type="entry name" value="2-hydroxyhepta-2,4-diene-1,7-dioate isomerase"/>
    <property type="match status" value="1"/>
</dbReference>
<protein>
    <submittedName>
        <fullName evidence="6">2-keto-4-pentenoate hydratase/2-oxohepta-3-ene-1,7-dioic acid hydratase in catechol pathway</fullName>
    </submittedName>
</protein>
<dbReference type="GO" id="GO:0019752">
    <property type="term" value="P:carboxylic acid metabolic process"/>
    <property type="evidence" value="ECO:0007669"/>
    <property type="project" value="UniProtKB-ARBA"/>
</dbReference>